<dbReference type="PANTHER" id="PTHR43649:SF12">
    <property type="entry name" value="DIACETYLCHITOBIOSE BINDING PROTEIN DASA"/>
    <property type="match status" value="1"/>
</dbReference>
<comment type="similarity">
    <text evidence="2">Belongs to the bacterial solute-binding protein 1 family.</text>
</comment>
<keyword evidence="4" id="KW-1185">Reference proteome</keyword>
<dbReference type="EMBL" id="PJAI02000001">
    <property type="protein sequence ID" value="TYK67212.1"/>
    <property type="molecule type" value="Genomic_DNA"/>
</dbReference>
<proteinExistence type="inferred from homology"/>
<evidence type="ECO:0000313" key="3">
    <source>
        <dbReference type="EMBL" id="TYK67212.1"/>
    </source>
</evidence>
<accession>A0ABY3N1T8</accession>
<dbReference type="Gene3D" id="3.40.190.10">
    <property type="entry name" value="Periplasmic binding protein-like II"/>
    <property type="match status" value="2"/>
</dbReference>
<dbReference type="RefSeq" id="WP_148747650.1">
    <property type="nucleotide sequence ID" value="NZ_PJAI02000001.1"/>
</dbReference>
<comment type="subcellular location">
    <subcellularLocation>
        <location evidence="1">Periplasm</location>
    </subcellularLocation>
</comment>
<comment type="caution">
    <text evidence="3">The sequence shown here is derived from an EMBL/GenBank/DDBJ whole genome shotgun (WGS) entry which is preliminary data.</text>
</comment>
<protein>
    <submittedName>
        <fullName evidence="3">Carbohydrate ABC transporter substrate-binding protein</fullName>
    </submittedName>
</protein>
<evidence type="ECO:0000256" key="2">
    <source>
        <dbReference type="ARBA" id="ARBA00008520"/>
    </source>
</evidence>
<organism evidence="3 4">
    <name type="scientific">Colwellia echini</name>
    <dbReference type="NCBI Taxonomy" id="1982103"/>
    <lineage>
        <taxon>Bacteria</taxon>
        <taxon>Pseudomonadati</taxon>
        <taxon>Pseudomonadota</taxon>
        <taxon>Gammaproteobacteria</taxon>
        <taxon>Alteromonadales</taxon>
        <taxon>Colwelliaceae</taxon>
        <taxon>Colwellia</taxon>
    </lineage>
</organism>
<dbReference type="Pfam" id="PF01547">
    <property type="entry name" value="SBP_bac_1"/>
    <property type="match status" value="1"/>
</dbReference>
<dbReference type="InterPro" id="IPR050490">
    <property type="entry name" value="Bact_solute-bd_prot1"/>
</dbReference>
<gene>
    <name evidence="3" type="ORF">CWS31_001390</name>
</gene>
<sequence>MFINSLRSMIKLLGQVYCLIALFFLCAVNSVEQPVNTSITIAIHGDGVIHREEIQKRLDNFEKQYPNIDIDLYFVNGMERYSTYIDKWLNGSEGPDVIGWVGGSRVKKYVSKGLIKDLTPFWKTNKNLNLFPQANLDSVRVNEKFFGIPKSSAIVAFYYRKSLIKNLKIEHPKTWQQLLDTCNILHEKKVTMFALGTKGTEWVIHGWFDYLTLRLHGIDFYKQLASGQSSYLDVRVKETLEHLKSLVDNNCFNHDHANHSTWDVFPTIIRGQSAMILGEGLPQTIPFNDYTDIGITEFVNIKPEIPNYTVVPVSTFVVPHYTEITPEITTLLNFLTSEGFQKHHQANIRHLPTMITTNLPPNELVKSATEIIQNSPGSIQYFDREVDIRFSSKTPKIFVNFIDHLKVDETMQTLEELRLSVFGGVEVK</sequence>
<dbReference type="Proteomes" id="UP000815846">
    <property type="component" value="Unassembled WGS sequence"/>
</dbReference>
<evidence type="ECO:0000313" key="4">
    <source>
        <dbReference type="Proteomes" id="UP000815846"/>
    </source>
</evidence>
<dbReference type="PANTHER" id="PTHR43649">
    <property type="entry name" value="ARABINOSE-BINDING PROTEIN-RELATED"/>
    <property type="match status" value="1"/>
</dbReference>
<name>A0ABY3N1T8_9GAMM</name>
<reference evidence="3 4" key="1">
    <citation type="submission" date="2019-08" db="EMBL/GenBank/DDBJ databases">
        <title>Microbe sample from Colwellia echini.</title>
        <authorList>
            <person name="Christiansen L."/>
            <person name="Pathiraja D."/>
            <person name="Schultz-Johansen M."/>
            <person name="Choi I.-G."/>
            <person name="Stougaard P."/>
        </authorList>
    </citation>
    <scope>NUCLEOTIDE SEQUENCE [LARGE SCALE GENOMIC DNA]</scope>
    <source>
        <strain evidence="3 4">A3</strain>
    </source>
</reference>
<dbReference type="SUPFAM" id="SSF53850">
    <property type="entry name" value="Periplasmic binding protein-like II"/>
    <property type="match status" value="1"/>
</dbReference>
<evidence type="ECO:0000256" key="1">
    <source>
        <dbReference type="ARBA" id="ARBA00004418"/>
    </source>
</evidence>
<dbReference type="InterPro" id="IPR006059">
    <property type="entry name" value="SBP"/>
</dbReference>